<protein>
    <submittedName>
        <fullName evidence="2">Uncharacterized protein</fullName>
    </submittedName>
</protein>
<accession>A0A0F6SI71</accession>
<reference evidence="2 3" key="1">
    <citation type="submission" date="2015-03" db="EMBL/GenBank/DDBJ databases">
        <title>Genome assembly of Sandaracinus amylolyticus DSM 53668.</title>
        <authorList>
            <person name="Sharma G."/>
            <person name="Subramanian S."/>
        </authorList>
    </citation>
    <scope>NUCLEOTIDE SEQUENCE [LARGE SCALE GENOMIC DNA]</scope>
    <source>
        <strain evidence="2 3">DSM 53668</strain>
    </source>
</reference>
<keyword evidence="3" id="KW-1185">Reference proteome</keyword>
<feature type="region of interest" description="Disordered" evidence="1">
    <location>
        <begin position="47"/>
        <end position="100"/>
    </location>
</feature>
<gene>
    <name evidence="2" type="ORF">DB32_008833</name>
</gene>
<dbReference type="KEGG" id="samy:DB32_008833"/>
<name>A0A0F6SI71_9BACT</name>
<evidence type="ECO:0000313" key="3">
    <source>
        <dbReference type="Proteomes" id="UP000034883"/>
    </source>
</evidence>
<dbReference type="STRING" id="927083.DB32_008833"/>
<proteinExistence type="predicted"/>
<feature type="compositionally biased region" description="Low complexity" evidence="1">
    <location>
        <begin position="62"/>
        <end position="100"/>
    </location>
</feature>
<sequence length="404" mass="38706">MAIVVIGTWGAACAADDDDGGGGRVDAGRRDASTSVDAYVPAIDAAPIDAAPPLDAGDDGGADASAPDAGLPDSGALDAGSDAGTPDAGSDGGTSDAGSDAGSRCTGVDCSAMDGACVVGVCDPADGTCGTIPRPDRTRCDDGDPCTTEDACTAGTCEGTALDCTAMDDACNVGACDATGACVPAPGNEGGACDDGDRCTADDVCTAGVCEGVAATCGDPVLAFPAGVESPMRGNVTGGTRFDDACPEGQVLIGFDGLLSSANGYFQRLAAACGTPALTHDGSGGYTVSIGAGATLPLRGGHTGPVMASTRCAPGEIVTGFVGRRGALVDSITISCASLTVSGTGASLALVIGTPSARPSVGGSGGSAFPESTCPAGSIARGAVIRAGDSLDAIALMCSVPELR</sequence>
<dbReference type="EMBL" id="CP011125">
    <property type="protein sequence ID" value="AKF11684.1"/>
    <property type="molecule type" value="Genomic_DNA"/>
</dbReference>
<dbReference type="Proteomes" id="UP000034883">
    <property type="component" value="Chromosome"/>
</dbReference>
<evidence type="ECO:0000256" key="1">
    <source>
        <dbReference type="SAM" id="MobiDB-lite"/>
    </source>
</evidence>
<evidence type="ECO:0000313" key="2">
    <source>
        <dbReference type="EMBL" id="AKF11684.1"/>
    </source>
</evidence>
<dbReference type="AlphaFoldDB" id="A0A0F6SI71"/>
<organism evidence="2 3">
    <name type="scientific">Sandaracinus amylolyticus</name>
    <dbReference type="NCBI Taxonomy" id="927083"/>
    <lineage>
        <taxon>Bacteria</taxon>
        <taxon>Pseudomonadati</taxon>
        <taxon>Myxococcota</taxon>
        <taxon>Polyangia</taxon>
        <taxon>Polyangiales</taxon>
        <taxon>Sandaracinaceae</taxon>
        <taxon>Sandaracinus</taxon>
    </lineage>
</organism>